<sequence>MQKRMEKEGSNEPIERTTPRGKGYIHTVGGSSRQPALISQGSSGNIEPRLGELRRSILHPVTSTQELIFV</sequence>
<dbReference type="Proteomes" id="UP000011086">
    <property type="component" value="Unassembled WGS sequence"/>
</dbReference>
<proteinExistence type="predicted"/>
<feature type="compositionally biased region" description="Polar residues" evidence="1">
    <location>
        <begin position="29"/>
        <end position="45"/>
    </location>
</feature>
<gene>
    <name evidence="2" type="ORF">OOU_Y34scaffold00765g21</name>
</gene>
<organism evidence="2">
    <name type="scientific">Pyricularia oryzae (strain Y34)</name>
    <name type="common">Rice blast fungus</name>
    <name type="synonym">Magnaporthe oryzae</name>
    <dbReference type="NCBI Taxonomy" id="1143189"/>
    <lineage>
        <taxon>Eukaryota</taxon>
        <taxon>Fungi</taxon>
        <taxon>Dikarya</taxon>
        <taxon>Ascomycota</taxon>
        <taxon>Pezizomycotina</taxon>
        <taxon>Sordariomycetes</taxon>
        <taxon>Sordariomycetidae</taxon>
        <taxon>Magnaporthales</taxon>
        <taxon>Pyriculariaceae</taxon>
        <taxon>Pyricularia</taxon>
    </lineage>
</organism>
<feature type="compositionally biased region" description="Basic and acidic residues" evidence="1">
    <location>
        <begin position="1"/>
        <end position="18"/>
    </location>
</feature>
<dbReference type="AlphaFoldDB" id="A0AA97NQG9"/>
<evidence type="ECO:0000256" key="1">
    <source>
        <dbReference type="SAM" id="MobiDB-lite"/>
    </source>
</evidence>
<name>A0AA97NQG9_PYRO3</name>
<reference evidence="2" key="1">
    <citation type="journal article" date="2012" name="PLoS Genet.">
        <title>Comparative analysis of the genomes of two field isolates of the rice blast fungus Magnaporthe oryzae.</title>
        <authorList>
            <person name="Xue M."/>
            <person name="Yang J."/>
            <person name="Li Z."/>
            <person name="Hu S."/>
            <person name="Yao N."/>
            <person name="Dean R.A."/>
            <person name="Zhao W."/>
            <person name="Shen M."/>
            <person name="Zhang H."/>
            <person name="Li C."/>
            <person name="Liu L."/>
            <person name="Cao L."/>
            <person name="Xu X."/>
            <person name="Xing Y."/>
            <person name="Hsiang T."/>
            <person name="Zhang Z."/>
            <person name="Xu J.R."/>
            <person name="Peng Y.L."/>
        </authorList>
    </citation>
    <scope>NUCLEOTIDE SEQUENCE</scope>
    <source>
        <strain evidence="2">Y34</strain>
    </source>
</reference>
<protein>
    <submittedName>
        <fullName evidence="2">Uncharacterized protein</fullName>
    </submittedName>
</protein>
<evidence type="ECO:0000313" key="2">
    <source>
        <dbReference type="EMBL" id="ELQ34475.1"/>
    </source>
</evidence>
<dbReference type="EMBL" id="JH793246">
    <property type="protein sequence ID" value="ELQ34475.1"/>
    <property type="molecule type" value="Genomic_DNA"/>
</dbReference>
<accession>A0AA97NQG9</accession>
<feature type="region of interest" description="Disordered" evidence="1">
    <location>
        <begin position="1"/>
        <end position="45"/>
    </location>
</feature>